<dbReference type="Gene3D" id="1.20.1220.20">
    <property type="entry name" value="Uncharcterised protein PF01724"/>
    <property type="match status" value="1"/>
</dbReference>
<organism evidence="2">
    <name type="scientific">Candidatus Kentrum eta</name>
    <dbReference type="NCBI Taxonomy" id="2126337"/>
    <lineage>
        <taxon>Bacteria</taxon>
        <taxon>Pseudomonadati</taxon>
        <taxon>Pseudomonadota</taxon>
        <taxon>Gammaproteobacteria</taxon>
        <taxon>Candidatus Kentrum</taxon>
    </lineage>
</organism>
<proteinExistence type="predicted"/>
<sequence>MSEQLYDTDYYAWIQRQTELARQRRLGELDLDNLLEELEDMGKSRQRTLESRLEILFMHLLKWQLQPENRSNSWKASIIEQRRKLGKLLKENPSLGYKLPDILHDVYEDARIAASRETDLPLDTFPEGMPFTYERAVSHDFWPQ</sequence>
<dbReference type="AlphaFoldDB" id="A0A450UFG5"/>
<dbReference type="EMBL" id="CAADFI010000016">
    <property type="protein sequence ID" value="VFJ91296.1"/>
    <property type="molecule type" value="Genomic_DNA"/>
</dbReference>
<protein>
    <recommendedName>
        <fullName evidence="4">DUF29 domain-containing protein</fullName>
    </recommendedName>
</protein>
<evidence type="ECO:0000313" key="1">
    <source>
        <dbReference type="EMBL" id="VFJ89753.1"/>
    </source>
</evidence>
<evidence type="ECO:0000313" key="3">
    <source>
        <dbReference type="EMBL" id="VFJ97819.1"/>
    </source>
</evidence>
<dbReference type="InterPro" id="IPR002636">
    <property type="entry name" value="DUF29"/>
</dbReference>
<dbReference type="Pfam" id="PF01724">
    <property type="entry name" value="DUF29"/>
    <property type="match status" value="1"/>
</dbReference>
<evidence type="ECO:0000313" key="2">
    <source>
        <dbReference type="EMBL" id="VFJ91296.1"/>
    </source>
</evidence>
<dbReference type="EMBL" id="CAADFJ010000016">
    <property type="protein sequence ID" value="VFJ97819.1"/>
    <property type="molecule type" value="Genomic_DNA"/>
</dbReference>
<name>A0A450UFG5_9GAMM</name>
<accession>A0A450UFG5</accession>
<evidence type="ECO:0008006" key="4">
    <source>
        <dbReference type="Google" id="ProtNLM"/>
    </source>
</evidence>
<gene>
    <name evidence="1" type="ORF">BECKH772A_GA0070896_1001716</name>
    <name evidence="2" type="ORF">BECKH772B_GA0070898_1001616</name>
    <name evidence="3" type="ORF">BECKH772C_GA0070978_1001616</name>
</gene>
<dbReference type="PANTHER" id="PTHR34235">
    <property type="entry name" value="SLR1203 PROTEIN-RELATED"/>
    <property type="match status" value="1"/>
</dbReference>
<reference evidence="2" key="1">
    <citation type="submission" date="2019-02" db="EMBL/GenBank/DDBJ databases">
        <authorList>
            <person name="Gruber-Vodicka R. H."/>
            <person name="Seah K. B. B."/>
        </authorList>
    </citation>
    <scope>NUCLEOTIDE SEQUENCE</scope>
    <source>
        <strain evidence="3">BECK_SA2B12</strain>
        <strain evidence="1">BECK_SA2B15</strain>
        <strain evidence="2">BECK_SA2B20</strain>
    </source>
</reference>
<dbReference type="EMBL" id="CAADFG010000017">
    <property type="protein sequence ID" value="VFJ89753.1"/>
    <property type="molecule type" value="Genomic_DNA"/>
</dbReference>